<name>A0A1X7VKF5_AMPQE</name>
<proteinExistence type="predicted"/>
<dbReference type="InParanoid" id="A0A1X7VKF5"/>
<reference evidence="1" key="1">
    <citation type="submission" date="2017-05" db="UniProtKB">
        <authorList>
            <consortium name="EnsemblMetazoa"/>
        </authorList>
    </citation>
    <scope>IDENTIFICATION</scope>
</reference>
<organism evidence="1">
    <name type="scientific">Amphimedon queenslandica</name>
    <name type="common">Sponge</name>
    <dbReference type="NCBI Taxonomy" id="400682"/>
    <lineage>
        <taxon>Eukaryota</taxon>
        <taxon>Metazoa</taxon>
        <taxon>Porifera</taxon>
        <taxon>Demospongiae</taxon>
        <taxon>Heteroscleromorpha</taxon>
        <taxon>Haplosclerida</taxon>
        <taxon>Niphatidae</taxon>
        <taxon>Amphimedon</taxon>
    </lineage>
</organism>
<evidence type="ECO:0000313" key="1">
    <source>
        <dbReference type="EnsemblMetazoa" id="Aqu2.1.40856_001"/>
    </source>
</evidence>
<protein>
    <submittedName>
        <fullName evidence="1">Uncharacterized protein</fullName>
    </submittedName>
</protein>
<dbReference type="EnsemblMetazoa" id="Aqu2.1.40856_001">
    <property type="protein sequence ID" value="Aqu2.1.40856_001"/>
    <property type="gene ID" value="Aqu2.1.40856"/>
</dbReference>
<sequence>GELLISFNKVFKLINNTVARGFNICNHLAVCPSLIFVTECNPKDTVFHLVPVQYIRKVWIR</sequence>
<accession>A0A1X7VKF5</accession>
<dbReference type="AlphaFoldDB" id="A0A1X7VKF5"/>